<feature type="domain" description="Nicotinamide phosphoribosyltransferase N-terminal" evidence="11">
    <location>
        <begin position="5"/>
        <end position="96"/>
    </location>
</feature>
<comment type="similarity">
    <text evidence="1">Belongs to the NAPRTase family.</text>
</comment>
<dbReference type="InterPro" id="IPR036068">
    <property type="entry name" value="Nicotinate_pribotase-like_C"/>
</dbReference>
<evidence type="ECO:0000256" key="5">
    <source>
        <dbReference type="ARBA" id="ARBA00035007"/>
    </source>
</evidence>
<dbReference type="EC" id="2.4.2.12" evidence="6"/>
<feature type="binding site" evidence="9">
    <location>
        <position position="200"/>
    </location>
    <ligand>
        <name>beta-nicotinamide D-ribonucleotide</name>
        <dbReference type="ChEBI" id="CHEBI:14649"/>
    </ligand>
</feature>
<organism evidence="12 13">
    <name type="scientific">Sphingomonas sanxanigenens DSM 19645 = NX02</name>
    <dbReference type="NCBI Taxonomy" id="1123269"/>
    <lineage>
        <taxon>Bacteria</taxon>
        <taxon>Pseudomonadati</taxon>
        <taxon>Pseudomonadota</taxon>
        <taxon>Alphaproteobacteria</taxon>
        <taxon>Sphingomonadales</taxon>
        <taxon>Sphingomonadaceae</taxon>
        <taxon>Sphingomonas</taxon>
    </lineage>
</organism>
<dbReference type="Pfam" id="PF18127">
    <property type="entry name" value="NAMPT_N"/>
    <property type="match status" value="1"/>
</dbReference>
<feature type="binding site" evidence="9">
    <location>
        <position position="370"/>
    </location>
    <ligand>
        <name>beta-nicotinamide D-ribonucleotide</name>
        <dbReference type="ChEBI" id="CHEBI:14649"/>
    </ligand>
</feature>
<dbReference type="Proteomes" id="UP000018851">
    <property type="component" value="Chromosome"/>
</dbReference>
<evidence type="ECO:0000256" key="1">
    <source>
        <dbReference type="ARBA" id="ARBA00010897"/>
    </source>
</evidence>
<dbReference type="InterPro" id="IPR041525">
    <property type="entry name" value="N/Namide_PRibTrfase"/>
</dbReference>
<dbReference type="PIRSF" id="PIRSF005943">
    <property type="entry name" value="NMPRT"/>
    <property type="match status" value="1"/>
</dbReference>
<dbReference type="KEGG" id="ssan:NX02_26610"/>
<dbReference type="Gene3D" id="3.20.20.70">
    <property type="entry name" value="Aldolase class I"/>
    <property type="match status" value="1"/>
</dbReference>
<feature type="domain" description="Nicotinate/nicotinamide phosphoribosyltransferase" evidence="10">
    <location>
        <begin position="169"/>
        <end position="408"/>
    </location>
</feature>
<dbReference type="RefSeq" id="WP_025295013.1">
    <property type="nucleotide sequence ID" value="NZ_CP006644.1"/>
</dbReference>
<dbReference type="PATRIC" id="fig|1123269.5.peg.5219"/>
<sequence>MFNPILNTDSYKTSHFVQYPPQTSRVFAYAESRGGRYDETLFFGLQAILKAEFGRPITRRDVDEAQDLLRDHGVPFNTRGWDLLLHRHDGRLPLEIRAVPEGTVVPTHNVLMTVVNTDPDFAWLPSYVETALLRIWYPVTVATISWQVRQIIRDALVETADDPEAELPFKLHDFGARGVSSEQSAALGGLAHLVNFKGTDTLSAIVAGRRLYNEPMAGFSIPAAEHSTITSWGRDGEAEAYANMIARFGKPGALFAVVSDSYDLYNAVEHLWGEQLRQKVIDSGATLVVRPDSGDPVSVVAKTMALLGERFGTDRNSKGYKVLRNVRVIQGDGVNPESIAAILARITAEGFSASNIAFGMGGALLQRVDRDTQGFAYKASAAEVAGTWRDVFKDPVTDHQKKSKRGLLGLVADARHGFATAPLGADFAPVDGGTNLLRPVWRDGKLLVDDSLAMIRERAASFSLPTAALA</sequence>
<dbReference type="SUPFAM" id="SSF51690">
    <property type="entry name" value="Nicotinate/Quinolinate PRTase C-terminal domain-like"/>
    <property type="match status" value="1"/>
</dbReference>
<evidence type="ECO:0000256" key="9">
    <source>
        <dbReference type="PIRSR" id="PIRSR005943-1"/>
    </source>
</evidence>
<dbReference type="EMBL" id="CP006644">
    <property type="protein sequence ID" value="AHE51755.1"/>
    <property type="molecule type" value="Genomic_DNA"/>
</dbReference>
<evidence type="ECO:0000256" key="7">
    <source>
        <dbReference type="ARBA" id="ARBA00035036"/>
    </source>
</evidence>
<feature type="binding site" evidence="9">
    <location>
        <position position="362"/>
    </location>
    <ligand>
        <name>beta-nicotinamide D-ribonucleotide</name>
        <dbReference type="ChEBI" id="CHEBI:14649"/>
    </ligand>
</feature>
<evidence type="ECO:0000313" key="12">
    <source>
        <dbReference type="EMBL" id="AHE51755.1"/>
    </source>
</evidence>
<evidence type="ECO:0000259" key="10">
    <source>
        <dbReference type="Pfam" id="PF04095"/>
    </source>
</evidence>
<keyword evidence="13" id="KW-1185">Reference proteome</keyword>
<feature type="binding site" evidence="9">
    <location>
        <begin position="331"/>
        <end position="332"/>
    </location>
    <ligand>
        <name>beta-nicotinamide D-ribonucleotide</name>
        <dbReference type="ChEBI" id="CHEBI:14649"/>
    </ligand>
</feature>
<evidence type="ECO:0000256" key="6">
    <source>
        <dbReference type="ARBA" id="ARBA00035024"/>
    </source>
</evidence>
<comment type="pathway">
    <text evidence="5">Cofactor biosynthesis; NAD(+) biosynthesis; nicotinamide D-ribonucleotide from 5-phospho-alpha-D-ribose 1-diphosphate and nicotinamide: step 1/1.</text>
</comment>
<feature type="binding site" evidence="9">
    <location>
        <position position="177"/>
    </location>
    <ligand>
        <name>diphosphate</name>
        <dbReference type="ChEBI" id="CHEBI:33019"/>
    </ligand>
</feature>
<dbReference type="PANTHER" id="PTHR43816">
    <property type="entry name" value="NICOTINAMIDE PHOSPHORIBOSYLTRANSFERASE"/>
    <property type="match status" value="1"/>
</dbReference>
<dbReference type="NCBIfam" id="NF006629">
    <property type="entry name" value="PRK09198.1"/>
    <property type="match status" value="1"/>
</dbReference>
<evidence type="ECO:0000256" key="2">
    <source>
        <dbReference type="ARBA" id="ARBA00022642"/>
    </source>
</evidence>
<dbReference type="CDD" id="cd01569">
    <property type="entry name" value="PBEF_like"/>
    <property type="match status" value="1"/>
</dbReference>
<dbReference type="Pfam" id="PF04095">
    <property type="entry name" value="NAPRTase"/>
    <property type="match status" value="1"/>
</dbReference>
<evidence type="ECO:0000256" key="4">
    <source>
        <dbReference type="ARBA" id="ARBA00022679"/>
    </source>
</evidence>
<dbReference type="InterPro" id="IPR016471">
    <property type="entry name" value="Nicotinamide_PRibTrfase"/>
</dbReference>
<feature type="binding site" evidence="9">
    <location>
        <position position="290"/>
    </location>
    <ligand>
        <name>diphosphate</name>
        <dbReference type="ChEBI" id="CHEBI:33019"/>
    </ligand>
</feature>
<gene>
    <name evidence="12" type="ORF">NX02_26610</name>
</gene>
<dbReference type="GO" id="GO:0009435">
    <property type="term" value="P:NAD+ biosynthetic process"/>
    <property type="evidence" value="ECO:0007669"/>
    <property type="project" value="InterPro"/>
</dbReference>
<name>W0A7W4_9SPHN</name>
<feature type="binding site" evidence="9">
    <location>
        <position position="226"/>
    </location>
    <ligand>
        <name>diphosphate</name>
        <dbReference type="ChEBI" id="CHEBI:33019"/>
    </ligand>
</feature>
<keyword evidence="3 12" id="KW-0328">Glycosyltransferase</keyword>
<dbReference type="STRING" id="1123269.NX02_26610"/>
<dbReference type="eggNOG" id="COG1488">
    <property type="taxonomic scope" value="Bacteria"/>
</dbReference>
<keyword evidence="4 12" id="KW-0808">Transferase</keyword>
<feature type="binding site" evidence="9">
    <location>
        <begin position="290"/>
        <end position="292"/>
    </location>
    <ligand>
        <name>beta-nicotinamide D-ribonucleotide</name>
        <dbReference type="ChEBI" id="CHEBI:14649"/>
    </ligand>
</feature>
<evidence type="ECO:0000313" key="13">
    <source>
        <dbReference type="Proteomes" id="UP000018851"/>
    </source>
</evidence>
<proteinExistence type="inferred from homology"/>
<accession>W0A7W4</accession>
<dbReference type="GO" id="GO:0047280">
    <property type="term" value="F:nicotinamide phosphoribosyltransferase activity"/>
    <property type="evidence" value="ECO:0007669"/>
    <property type="project" value="UniProtKB-EC"/>
</dbReference>
<evidence type="ECO:0000256" key="3">
    <source>
        <dbReference type="ARBA" id="ARBA00022676"/>
    </source>
</evidence>
<protein>
    <recommendedName>
        <fullName evidence="7">Nicotinamide phosphoribosyltransferase</fullName>
        <ecNumber evidence="6">2.4.2.12</ecNumber>
    </recommendedName>
</protein>
<dbReference type="InterPro" id="IPR013785">
    <property type="entry name" value="Aldolase_TIM"/>
</dbReference>
<keyword evidence="2" id="KW-0662">Pyridine nucleotide biosynthesis</keyword>
<dbReference type="HOGENOM" id="CLU_012550_2_0_5"/>
<comment type="catalytic activity">
    <reaction evidence="8">
        <text>beta-nicotinamide D-ribonucleotide + diphosphate = 5-phospho-alpha-D-ribose 1-diphosphate + nicotinamide + H(+)</text>
        <dbReference type="Rhea" id="RHEA:16149"/>
        <dbReference type="ChEBI" id="CHEBI:14649"/>
        <dbReference type="ChEBI" id="CHEBI:15378"/>
        <dbReference type="ChEBI" id="CHEBI:17154"/>
        <dbReference type="ChEBI" id="CHEBI:33019"/>
        <dbReference type="ChEBI" id="CHEBI:58017"/>
        <dbReference type="EC" id="2.4.2.12"/>
    </reaction>
    <physiologicalReaction direction="right-to-left" evidence="8">
        <dbReference type="Rhea" id="RHEA:16151"/>
    </physiologicalReaction>
</comment>
<evidence type="ECO:0000259" key="11">
    <source>
        <dbReference type="Pfam" id="PF18127"/>
    </source>
</evidence>
<dbReference type="InterPro" id="IPR041529">
    <property type="entry name" value="DUF5598"/>
</dbReference>
<dbReference type="AlphaFoldDB" id="W0A7W4"/>
<dbReference type="PANTHER" id="PTHR43816:SF1">
    <property type="entry name" value="NICOTINAMIDE PHOSPHORIBOSYLTRANSFERASE"/>
    <property type="match status" value="1"/>
</dbReference>
<dbReference type="OrthoDB" id="394882at2"/>
<evidence type="ECO:0000256" key="8">
    <source>
        <dbReference type="ARBA" id="ARBA00047835"/>
    </source>
</evidence>
<reference evidence="12 13" key="1">
    <citation type="submission" date="2013-07" db="EMBL/GenBank/DDBJ databases">
        <title>Completed genome of Sphingomonas sanxanigenens NX02.</title>
        <authorList>
            <person name="Ma T."/>
            <person name="Huang H."/>
            <person name="Wu M."/>
            <person name="Li X."/>
            <person name="Li G."/>
        </authorList>
    </citation>
    <scope>NUCLEOTIDE SEQUENCE [LARGE SCALE GENOMIC DNA]</scope>
    <source>
        <strain evidence="12 13">NX02</strain>
    </source>
</reference>